<organism evidence="1 2">
    <name type="scientific">Portunus trituberculatus</name>
    <name type="common">Swimming crab</name>
    <name type="synonym">Neptunus trituberculatus</name>
    <dbReference type="NCBI Taxonomy" id="210409"/>
    <lineage>
        <taxon>Eukaryota</taxon>
        <taxon>Metazoa</taxon>
        <taxon>Ecdysozoa</taxon>
        <taxon>Arthropoda</taxon>
        <taxon>Crustacea</taxon>
        <taxon>Multicrustacea</taxon>
        <taxon>Malacostraca</taxon>
        <taxon>Eumalacostraca</taxon>
        <taxon>Eucarida</taxon>
        <taxon>Decapoda</taxon>
        <taxon>Pleocyemata</taxon>
        <taxon>Brachyura</taxon>
        <taxon>Eubrachyura</taxon>
        <taxon>Portunoidea</taxon>
        <taxon>Portunidae</taxon>
        <taxon>Portuninae</taxon>
        <taxon>Portunus</taxon>
    </lineage>
</organism>
<dbReference type="AlphaFoldDB" id="A0A5B7JMH2"/>
<gene>
    <name evidence="1" type="ORF">E2C01_091254</name>
</gene>
<dbReference type="EMBL" id="VSRR010104330">
    <property type="protein sequence ID" value="MPC96019.1"/>
    <property type="molecule type" value="Genomic_DNA"/>
</dbReference>
<reference evidence="1 2" key="1">
    <citation type="submission" date="2019-05" db="EMBL/GenBank/DDBJ databases">
        <title>Another draft genome of Portunus trituberculatus and its Hox gene families provides insights of decapod evolution.</title>
        <authorList>
            <person name="Jeong J.-H."/>
            <person name="Song I."/>
            <person name="Kim S."/>
            <person name="Choi T."/>
            <person name="Kim D."/>
            <person name="Ryu S."/>
            <person name="Kim W."/>
        </authorList>
    </citation>
    <scope>NUCLEOTIDE SEQUENCE [LARGE SCALE GENOMIC DNA]</scope>
    <source>
        <tissue evidence="1">Muscle</tissue>
    </source>
</reference>
<sequence length="132" mass="15160">MKYRCQGGTLLPRFKNNQGFLSVTGKPENEDRSLTLLGESEQSSLGANWLYIRGISNKCFSDEDENVMFRGGVPKRWMSEKAAMEYPNVRRDDTVEELYGIKVHYHLVMVYLQGLEYFCVILNVCILSLGDH</sequence>
<proteinExistence type="predicted"/>
<protein>
    <submittedName>
        <fullName evidence="1">Uncharacterized protein</fullName>
    </submittedName>
</protein>
<evidence type="ECO:0000313" key="1">
    <source>
        <dbReference type="EMBL" id="MPC96019.1"/>
    </source>
</evidence>
<dbReference type="Proteomes" id="UP000324222">
    <property type="component" value="Unassembled WGS sequence"/>
</dbReference>
<comment type="caution">
    <text evidence="1">The sequence shown here is derived from an EMBL/GenBank/DDBJ whole genome shotgun (WGS) entry which is preliminary data.</text>
</comment>
<name>A0A5B7JMH2_PORTR</name>
<keyword evidence="2" id="KW-1185">Reference proteome</keyword>
<evidence type="ECO:0000313" key="2">
    <source>
        <dbReference type="Proteomes" id="UP000324222"/>
    </source>
</evidence>
<accession>A0A5B7JMH2</accession>